<feature type="domain" description="Phosphoribosyltransferase" evidence="1">
    <location>
        <begin position="13"/>
        <end position="214"/>
    </location>
</feature>
<dbReference type="SUPFAM" id="SSF53271">
    <property type="entry name" value="PRTase-like"/>
    <property type="match status" value="1"/>
</dbReference>
<dbReference type="InterPro" id="IPR029057">
    <property type="entry name" value="PRTase-like"/>
</dbReference>
<dbReference type="PANTHER" id="PTHR11608:SF0">
    <property type="entry name" value="BIFUNCTIONAL PROTEIN PYRR"/>
    <property type="match status" value="1"/>
</dbReference>
<dbReference type="CDD" id="cd06223">
    <property type="entry name" value="PRTases_typeI"/>
    <property type="match status" value="1"/>
</dbReference>
<dbReference type="GO" id="GO:0004845">
    <property type="term" value="F:uracil phosphoribosyltransferase activity"/>
    <property type="evidence" value="ECO:0007669"/>
    <property type="project" value="UniProtKB-EC"/>
</dbReference>
<protein>
    <submittedName>
        <fullName evidence="2">Uracil phosphoribosyltransferase</fullName>
        <ecNumber evidence="2">2.4.2.9</ecNumber>
    </submittedName>
</protein>
<name>A0A3P3QQF1_9GAMM</name>
<dbReference type="OrthoDB" id="9781675at2"/>
<evidence type="ECO:0000313" key="3">
    <source>
        <dbReference type="Proteomes" id="UP000276260"/>
    </source>
</evidence>
<dbReference type="InterPro" id="IPR000836">
    <property type="entry name" value="PRTase_dom"/>
</dbReference>
<dbReference type="Gene3D" id="3.40.50.2020">
    <property type="match status" value="1"/>
</dbReference>
<evidence type="ECO:0000259" key="1">
    <source>
        <dbReference type="Pfam" id="PF14681"/>
    </source>
</evidence>
<dbReference type="EC" id="2.4.2.9" evidence="2"/>
<comment type="caution">
    <text evidence="2">The sequence shown here is derived from an EMBL/GenBank/DDBJ whole genome shotgun (WGS) entry which is preliminary data.</text>
</comment>
<keyword evidence="2" id="KW-0808">Transferase</keyword>
<accession>A0A3P3QQF1</accession>
<proteinExistence type="predicted"/>
<sequence length="217" mass="24020">MNLFQLNLYPGLVHSILWQLRDPQIQKDRLRFKFNLERLGFLLAAELAKTLPVHQVEVHTVLGSTKIEVPTQPPVLVTILRAGLAFYQGFANAFDQADSGFIGAYRVEGDRAEQLEIRMNYAALPDLTGRDLILIDPMLATGGSLLKVWQLIATQANPRSVHVVAAIAAPEGVEALRQHLPEHSYLWLGALDQYLNEQAYIVPGLGDAGDLCFGPKL</sequence>
<dbReference type="PANTHER" id="PTHR11608">
    <property type="entry name" value="BIFUNCTIONAL PROTEIN PYRR"/>
    <property type="match status" value="1"/>
</dbReference>
<dbReference type="RefSeq" id="WP_046519149.1">
    <property type="nucleotide sequence ID" value="NZ_LAVS01000008.1"/>
</dbReference>
<dbReference type="NCBIfam" id="NF001097">
    <property type="entry name" value="PRK00129.1"/>
    <property type="match status" value="1"/>
</dbReference>
<gene>
    <name evidence="2" type="ORF">EIK76_04040</name>
</gene>
<dbReference type="Pfam" id="PF14681">
    <property type="entry name" value="UPRTase"/>
    <property type="match status" value="1"/>
</dbReference>
<reference evidence="2 3" key="1">
    <citation type="submission" date="2018-11" db="EMBL/GenBank/DDBJ databases">
        <title>Draft genome analysis of Rheinheimera mesophila isolated from an industrial waste site.</title>
        <authorList>
            <person name="Yu Q."/>
            <person name="Qi Y."/>
            <person name="Zhang H."/>
            <person name="Lu Y."/>
            <person name="Pu J."/>
        </authorList>
    </citation>
    <scope>NUCLEOTIDE SEQUENCE [LARGE SCALE GENOMIC DNA]</scope>
    <source>
        <strain evidence="2 3">IITR13</strain>
    </source>
</reference>
<dbReference type="EMBL" id="RRCF01000001">
    <property type="protein sequence ID" value="RRJ23265.1"/>
    <property type="molecule type" value="Genomic_DNA"/>
</dbReference>
<organism evidence="2 3">
    <name type="scientific">Rheinheimera mesophila</name>
    <dbReference type="NCBI Taxonomy" id="1547515"/>
    <lineage>
        <taxon>Bacteria</taxon>
        <taxon>Pseudomonadati</taxon>
        <taxon>Pseudomonadota</taxon>
        <taxon>Gammaproteobacteria</taxon>
        <taxon>Chromatiales</taxon>
        <taxon>Chromatiaceae</taxon>
        <taxon>Rheinheimera</taxon>
    </lineage>
</organism>
<keyword evidence="3" id="KW-1185">Reference proteome</keyword>
<dbReference type="AlphaFoldDB" id="A0A3P3QQF1"/>
<dbReference type="Proteomes" id="UP000276260">
    <property type="component" value="Unassembled WGS sequence"/>
</dbReference>
<keyword evidence="2" id="KW-0328">Glycosyltransferase</keyword>
<dbReference type="InterPro" id="IPR050137">
    <property type="entry name" value="PyrR_bifunctional"/>
</dbReference>
<evidence type="ECO:0000313" key="2">
    <source>
        <dbReference type="EMBL" id="RRJ23265.1"/>
    </source>
</evidence>